<evidence type="ECO:0000256" key="4">
    <source>
        <dbReference type="ARBA" id="ARBA00023136"/>
    </source>
</evidence>
<dbReference type="InterPro" id="IPR045120">
    <property type="entry name" value="Suco/Slp1-like"/>
</dbReference>
<dbReference type="PROSITE" id="PS51469">
    <property type="entry name" value="SUN"/>
    <property type="match status" value="1"/>
</dbReference>
<accession>A0A3N4LV63</accession>
<dbReference type="GO" id="GO:0012505">
    <property type="term" value="C:endomembrane system"/>
    <property type="evidence" value="ECO:0007669"/>
    <property type="project" value="UniProtKB-SubCell"/>
</dbReference>
<feature type="compositionally biased region" description="Basic and acidic residues" evidence="5">
    <location>
        <begin position="844"/>
        <end position="856"/>
    </location>
</feature>
<feature type="region of interest" description="Disordered" evidence="5">
    <location>
        <begin position="891"/>
        <end position="1000"/>
    </location>
</feature>
<dbReference type="EMBL" id="ML121533">
    <property type="protein sequence ID" value="RPB26767.1"/>
    <property type="molecule type" value="Genomic_DNA"/>
</dbReference>
<evidence type="ECO:0000259" key="7">
    <source>
        <dbReference type="PROSITE" id="PS51469"/>
    </source>
</evidence>
<reference evidence="8 9" key="1">
    <citation type="journal article" date="2018" name="Nat. Ecol. Evol.">
        <title>Pezizomycetes genomes reveal the molecular basis of ectomycorrhizal truffle lifestyle.</title>
        <authorList>
            <person name="Murat C."/>
            <person name="Payen T."/>
            <person name="Noel B."/>
            <person name="Kuo A."/>
            <person name="Morin E."/>
            <person name="Chen J."/>
            <person name="Kohler A."/>
            <person name="Krizsan K."/>
            <person name="Balestrini R."/>
            <person name="Da Silva C."/>
            <person name="Montanini B."/>
            <person name="Hainaut M."/>
            <person name="Levati E."/>
            <person name="Barry K.W."/>
            <person name="Belfiori B."/>
            <person name="Cichocki N."/>
            <person name="Clum A."/>
            <person name="Dockter R.B."/>
            <person name="Fauchery L."/>
            <person name="Guy J."/>
            <person name="Iotti M."/>
            <person name="Le Tacon F."/>
            <person name="Lindquist E.A."/>
            <person name="Lipzen A."/>
            <person name="Malagnac F."/>
            <person name="Mello A."/>
            <person name="Molinier V."/>
            <person name="Miyauchi S."/>
            <person name="Poulain J."/>
            <person name="Riccioni C."/>
            <person name="Rubini A."/>
            <person name="Sitrit Y."/>
            <person name="Splivallo R."/>
            <person name="Traeger S."/>
            <person name="Wang M."/>
            <person name="Zifcakova L."/>
            <person name="Wipf D."/>
            <person name="Zambonelli A."/>
            <person name="Paolocci F."/>
            <person name="Nowrousian M."/>
            <person name="Ottonello S."/>
            <person name="Baldrian P."/>
            <person name="Spatafora J.W."/>
            <person name="Henrissat B."/>
            <person name="Nagy L.G."/>
            <person name="Aury J.M."/>
            <person name="Wincker P."/>
            <person name="Grigoriev I.V."/>
            <person name="Bonfante P."/>
            <person name="Martin F.M."/>
        </authorList>
    </citation>
    <scope>NUCLEOTIDE SEQUENCE [LARGE SCALE GENOMIC DNA]</scope>
    <source>
        <strain evidence="8 9">ATCC MYA-4762</strain>
    </source>
</reference>
<dbReference type="Proteomes" id="UP000267821">
    <property type="component" value="Unassembled WGS sequence"/>
</dbReference>
<evidence type="ECO:0000256" key="2">
    <source>
        <dbReference type="ARBA" id="ARBA00022692"/>
    </source>
</evidence>
<evidence type="ECO:0000256" key="6">
    <source>
        <dbReference type="SAM" id="SignalP"/>
    </source>
</evidence>
<dbReference type="PANTHER" id="PTHR12953">
    <property type="entry name" value="MEMBRANE PROTEIN CH1 RELATED"/>
    <property type="match status" value="1"/>
</dbReference>
<dbReference type="FunCoup" id="A0A3N4LV63">
    <property type="interactions" value="40"/>
</dbReference>
<name>A0A3N4LV63_9PEZI</name>
<feature type="signal peptide" evidence="6">
    <location>
        <begin position="1"/>
        <end position="20"/>
    </location>
</feature>
<dbReference type="InterPro" id="IPR012919">
    <property type="entry name" value="SUN_dom"/>
</dbReference>
<evidence type="ECO:0000313" key="9">
    <source>
        <dbReference type="Proteomes" id="UP000267821"/>
    </source>
</evidence>
<dbReference type="GO" id="GO:0034975">
    <property type="term" value="P:protein folding in endoplasmic reticulum"/>
    <property type="evidence" value="ECO:0007669"/>
    <property type="project" value="TreeGrafter"/>
</dbReference>
<dbReference type="GO" id="GO:0005737">
    <property type="term" value="C:cytoplasm"/>
    <property type="evidence" value="ECO:0007669"/>
    <property type="project" value="TreeGrafter"/>
</dbReference>
<evidence type="ECO:0000256" key="5">
    <source>
        <dbReference type="SAM" id="MobiDB-lite"/>
    </source>
</evidence>
<feature type="region of interest" description="Disordered" evidence="5">
    <location>
        <begin position="803"/>
        <end position="856"/>
    </location>
</feature>
<feature type="compositionally biased region" description="Polar residues" evidence="5">
    <location>
        <begin position="729"/>
        <end position="750"/>
    </location>
</feature>
<feature type="region of interest" description="Disordered" evidence="5">
    <location>
        <begin position="142"/>
        <end position="173"/>
    </location>
</feature>
<comment type="subcellular location">
    <subcellularLocation>
        <location evidence="1">Endomembrane system</location>
    </subcellularLocation>
</comment>
<feature type="chain" id="PRO_5017945825" description="SUN domain-containing protein" evidence="6">
    <location>
        <begin position="21"/>
        <end position="1000"/>
    </location>
</feature>
<dbReference type="STRING" id="1051890.A0A3N4LV63"/>
<feature type="region of interest" description="Disordered" evidence="5">
    <location>
        <begin position="729"/>
        <end position="769"/>
    </location>
</feature>
<feature type="region of interest" description="Disordered" evidence="5">
    <location>
        <begin position="92"/>
        <end position="126"/>
    </location>
</feature>
<keyword evidence="9" id="KW-1185">Reference proteome</keyword>
<dbReference type="Gene3D" id="2.60.120.260">
    <property type="entry name" value="Galactose-binding domain-like"/>
    <property type="match status" value="1"/>
</dbReference>
<keyword evidence="3" id="KW-1133">Transmembrane helix</keyword>
<keyword evidence="2" id="KW-0812">Transmembrane</keyword>
<proteinExistence type="predicted"/>
<sequence length="1000" mass="109239">MRFDFALAVNLAQLANSVAGVQQPIYDTPSTSPFRTANYITHGLPQQCLPSPRSQTALGIAASGNGSVSTSLPPEIVVGGMVVTVTEIREVSNSHQSHPLETHSKPVETVKDVPPPVEDNDSPLDNANFLSFDEWRKQLLAKAGQSSEDLGERAPREPRRRPGTGSINDLDSLGDDAEIELNFGFGDHEAPESAQQNPTDQPQEQLSPVWVQRSKMAGRTGKERFNYASFDCAATVHKTNREVKGSSAILVENKDSYMLNECRAENKFVIVELCDDILVDTVVLANYEFFSSMFKTFRVSVSDRYPVKASGWKELGVFEGKNSREIQAFLVENSQIWARYVKIDFLTHYGNEFYCPISLLRIHGTTMLEEFRAQEEAALGVVTEDFVDDEVAGSVSAEPKKGDEGASIEPDMLDISTKSELTEAPTVHGDFSAPDIPSDAWDIAVVDASLVRDTPGAEAITLAQCRVTETAALILGPRICSAEYSPSPTVQSPSRTASDDINSGTQMEPLTTPTTPHKPESAPTGTPHFSAPGAHSSSDVVSLPPSVKRATEGHPPQASPTQESFYKQIHKRIQLLEANVTLSLQYIEDQSRALRDAMAKVEKRQAQKQATFIETLNATMQEQLGEYKQQYDQLWQSTVIALENQRRQSESEILAVSSRLALLADEVSPPFTHSSILTIVLTDFQVIYQKRMAYVQMVLLLVCVGVVLFSKSSHFDAPLTQSFRDRNNTTLRSFESPPTSPQALRSSSPRQVDIDDTEDGDLTTHGGRMRKWKGGILSSFTRRKPVRQDSVDSIDCSSLRSPTFAISPLSPGFEPSRERARGPPSPRPQGPIIRSSPATPTGIRGREGDGVGEDEWKVFGPNSRVAELKAAHVGGAKQAFLKLPSPLGIYSGEQQQQLQDENDTGAAMYDGTEDEDCDERDLNHRRSKSESAILREEGSATVGGLPSPSVSPPGSPRPRPSTAIGGSSRSQSQGEPGSSSLSKGHSRTNSKHHKKKKGKK</sequence>
<evidence type="ECO:0000313" key="8">
    <source>
        <dbReference type="EMBL" id="RPB26767.1"/>
    </source>
</evidence>
<feature type="compositionally biased region" description="Polar residues" evidence="5">
    <location>
        <begin position="193"/>
        <end position="206"/>
    </location>
</feature>
<gene>
    <name evidence="8" type="ORF">L211DRAFT_846927</name>
</gene>
<feature type="domain" description="SUN" evidence="7">
    <location>
        <begin position="198"/>
        <end position="367"/>
    </location>
</feature>
<feature type="region of interest" description="Disordered" evidence="5">
    <location>
        <begin position="187"/>
        <end position="207"/>
    </location>
</feature>
<feature type="compositionally biased region" description="Basic and acidic residues" evidence="5">
    <location>
        <begin position="92"/>
        <end position="111"/>
    </location>
</feature>
<dbReference type="OrthoDB" id="266334at2759"/>
<feature type="compositionally biased region" description="Basic residues" evidence="5">
    <location>
        <begin position="984"/>
        <end position="1000"/>
    </location>
</feature>
<dbReference type="FunFam" id="2.60.120.260:FF:000082">
    <property type="entry name" value="Sad1/UNC domain protein"/>
    <property type="match status" value="1"/>
</dbReference>
<protein>
    <recommendedName>
        <fullName evidence="7">SUN domain-containing protein</fullName>
    </recommendedName>
</protein>
<feature type="compositionally biased region" description="Pro residues" evidence="5">
    <location>
        <begin position="949"/>
        <end position="959"/>
    </location>
</feature>
<dbReference type="GO" id="GO:0016020">
    <property type="term" value="C:membrane"/>
    <property type="evidence" value="ECO:0007669"/>
    <property type="project" value="InterPro"/>
</dbReference>
<feature type="compositionally biased region" description="Polar residues" evidence="5">
    <location>
        <begin position="964"/>
        <end position="983"/>
    </location>
</feature>
<feature type="compositionally biased region" description="Low complexity" evidence="5">
    <location>
        <begin position="536"/>
        <end position="547"/>
    </location>
</feature>
<keyword evidence="6" id="KW-0732">Signal</keyword>
<dbReference type="PANTHER" id="PTHR12953:SF0">
    <property type="entry name" value="SUN DOMAIN-CONTAINING OSSIFICATION FACTOR"/>
    <property type="match status" value="1"/>
</dbReference>
<dbReference type="Pfam" id="PF07738">
    <property type="entry name" value="Sad1_UNC"/>
    <property type="match status" value="1"/>
</dbReference>
<feature type="compositionally biased region" description="Polar residues" evidence="5">
    <location>
        <begin position="484"/>
        <end position="515"/>
    </location>
</feature>
<feature type="region of interest" description="Disordered" evidence="5">
    <location>
        <begin position="482"/>
        <end position="562"/>
    </location>
</feature>
<dbReference type="AlphaFoldDB" id="A0A3N4LV63"/>
<evidence type="ECO:0000256" key="1">
    <source>
        <dbReference type="ARBA" id="ARBA00004308"/>
    </source>
</evidence>
<evidence type="ECO:0000256" key="3">
    <source>
        <dbReference type="ARBA" id="ARBA00022989"/>
    </source>
</evidence>
<dbReference type="InParanoid" id="A0A3N4LV63"/>
<keyword evidence="4" id="KW-0472">Membrane</keyword>
<organism evidence="8 9">
    <name type="scientific">Terfezia boudieri ATCC MYA-4762</name>
    <dbReference type="NCBI Taxonomy" id="1051890"/>
    <lineage>
        <taxon>Eukaryota</taxon>
        <taxon>Fungi</taxon>
        <taxon>Dikarya</taxon>
        <taxon>Ascomycota</taxon>
        <taxon>Pezizomycotina</taxon>
        <taxon>Pezizomycetes</taxon>
        <taxon>Pezizales</taxon>
        <taxon>Pezizaceae</taxon>
        <taxon>Terfezia</taxon>
    </lineage>
</organism>